<evidence type="ECO:0000313" key="1">
    <source>
        <dbReference type="EMBL" id="OIR09052.1"/>
    </source>
</evidence>
<dbReference type="EMBL" id="MLJW01000028">
    <property type="protein sequence ID" value="OIR09052.1"/>
    <property type="molecule type" value="Genomic_DNA"/>
</dbReference>
<dbReference type="InterPro" id="IPR010985">
    <property type="entry name" value="Ribbon_hlx_hlx"/>
</dbReference>
<dbReference type="GO" id="GO:0006355">
    <property type="term" value="P:regulation of DNA-templated transcription"/>
    <property type="evidence" value="ECO:0007669"/>
    <property type="project" value="InterPro"/>
</dbReference>
<dbReference type="SUPFAM" id="SSF47598">
    <property type="entry name" value="Ribbon-helix-helix"/>
    <property type="match status" value="1"/>
</dbReference>
<proteinExistence type="predicted"/>
<accession>A0A1J5T5F4</accession>
<protein>
    <recommendedName>
        <fullName evidence="2">Ribbon-helix-helix protein CopG domain-containing protein</fullName>
    </recommendedName>
</protein>
<evidence type="ECO:0008006" key="2">
    <source>
        <dbReference type="Google" id="ProtNLM"/>
    </source>
</evidence>
<reference evidence="1" key="1">
    <citation type="submission" date="2016-10" db="EMBL/GenBank/DDBJ databases">
        <title>Sequence of Gallionella enrichment culture.</title>
        <authorList>
            <person name="Poehlein A."/>
            <person name="Muehling M."/>
            <person name="Daniel R."/>
        </authorList>
    </citation>
    <scope>NUCLEOTIDE SEQUENCE</scope>
</reference>
<comment type="caution">
    <text evidence="1">The sequence shown here is derived from an EMBL/GenBank/DDBJ whole genome shotgun (WGS) entry which is preliminary data.</text>
</comment>
<organism evidence="1">
    <name type="scientific">mine drainage metagenome</name>
    <dbReference type="NCBI Taxonomy" id="410659"/>
    <lineage>
        <taxon>unclassified sequences</taxon>
        <taxon>metagenomes</taxon>
        <taxon>ecological metagenomes</taxon>
    </lineage>
</organism>
<name>A0A1J5T5F4_9ZZZZ</name>
<dbReference type="AlphaFoldDB" id="A0A1J5T5F4"/>
<sequence>MHEMILSLSAADKARLDALAARLDRSADDCAHQALQEFMDNWEDYLQTVAALDVEEERPILRAVND</sequence>
<gene>
    <name evidence="1" type="ORF">GALL_86580</name>
</gene>